<feature type="domain" description="Reverse transcriptase/retrotransposon-derived protein RNase H-like" evidence="1">
    <location>
        <begin position="5"/>
        <end position="47"/>
    </location>
</feature>
<dbReference type="PANTHER" id="PTHR34072:SF52">
    <property type="entry name" value="RIBONUCLEASE H"/>
    <property type="match status" value="1"/>
</dbReference>
<evidence type="ECO:0000259" key="1">
    <source>
        <dbReference type="Pfam" id="PF17919"/>
    </source>
</evidence>
<dbReference type="EMBL" id="QJKJ01002051">
    <property type="protein sequence ID" value="RDY04585.1"/>
    <property type="molecule type" value="Genomic_DNA"/>
</dbReference>
<dbReference type="Proteomes" id="UP000257109">
    <property type="component" value="Unassembled WGS sequence"/>
</dbReference>
<evidence type="ECO:0000313" key="2">
    <source>
        <dbReference type="EMBL" id="RDY04585.1"/>
    </source>
</evidence>
<name>A0A371HP47_MUCPR</name>
<protein>
    <recommendedName>
        <fullName evidence="1">Reverse transcriptase/retrotransposon-derived protein RNase H-like domain-containing protein</fullName>
    </recommendedName>
</protein>
<dbReference type="SUPFAM" id="SSF56672">
    <property type="entry name" value="DNA/RNA polymerases"/>
    <property type="match status" value="1"/>
</dbReference>
<feature type="non-terminal residue" evidence="2">
    <location>
        <position position="202"/>
    </location>
</feature>
<dbReference type="AlphaFoldDB" id="A0A371HP47"/>
<dbReference type="OrthoDB" id="407598at2759"/>
<dbReference type="InterPro" id="IPR041577">
    <property type="entry name" value="RT_RNaseH_2"/>
</dbReference>
<feature type="non-terminal residue" evidence="2">
    <location>
        <position position="1"/>
    </location>
</feature>
<sequence>MEFKWEESQERAFKALKDRLNHALILALPKFSKSFMLEYDASNVGIGQKKGKVNIVANALSRIHVLSLLELCANLAQGGFSRLEGFLFKDRRLCMPRSSFMELLVKEAHEIGLKGHFGKVKIYETLVEHFIGFTCGEMYIMYVKGVWFVGEKSPRYLLPMGCLDVRVAKISSMIVNRFSKMAHFIPYRKENNACHMANPSLG</sequence>
<dbReference type="Pfam" id="PF17919">
    <property type="entry name" value="RT_RNaseH_2"/>
    <property type="match status" value="1"/>
</dbReference>
<evidence type="ECO:0000313" key="3">
    <source>
        <dbReference type="Proteomes" id="UP000257109"/>
    </source>
</evidence>
<gene>
    <name evidence="2" type="ORF">CR513_11677</name>
</gene>
<reference evidence="2" key="1">
    <citation type="submission" date="2018-05" db="EMBL/GenBank/DDBJ databases">
        <title>Draft genome of Mucuna pruriens seed.</title>
        <authorList>
            <person name="Nnadi N.E."/>
            <person name="Vos R."/>
            <person name="Hasami M.H."/>
            <person name="Devisetty U.K."/>
            <person name="Aguiy J.C."/>
        </authorList>
    </citation>
    <scope>NUCLEOTIDE SEQUENCE [LARGE SCALE GENOMIC DNA]</scope>
    <source>
        <strain evidence="2">JCA_2017</strain>
    </source>
</reference>
<organism evidence="2 3">
    <name type="scientific">Mucuna pruriens</name>
    <name type="common">Velvet bean</name>
    <name type="synonym">Dolichos pruriens</name>
    <dbReference type="NCBI Taxonomy" id="157652"/>
    <lineage>
        <taxon>Eukaryota</taxon>
        <taxon>Viridiplantae</taxon>
        <taxon>Streptophyta</taxon>
        <taxon>Embryophyta</taxon>
        <taxon>Tracheophyta</taxon>
        <taxon>Spermatophyta</taxon>
        <taxon>Magnoliopsida</taxon>
        <taxon>eudicotyledons</taxon>
        <taxon>Gunneridae</taxon>
        <taxon>Pentapetalae</taxon>
        <taxon>rosids</taxon>
        <taxon>fabids</taxon>
        <taxon>Fabales</taxon>
        <taxon>Fabaceae</taxon>
        <taxon>Papilionoideae</taxon>
        <taxon>50 kb inversion clade</taxon>
        <taxon>NPAAA clade</taxon>
        <taxon>indigoferoid/millettioid clade</taxon>
        <taxon>Phaseoleae</taxon>
        <taxon>Mucuna</taxon>
    </lineage>
</organism>
<accession>A0A371HP47</accession>
<dbReference type="InterPro" id="IPR043502">
    <property type="entry name" value="DNA/RNA_pol_sf"/>
</dbReference>
<dbReference type="PANTHER" id="PTHR34072">
    <property type="entry name" value="ENZYMATIC POLYPROTEIN-RELATED"/>
    <property type="match status" value="1"/>
</dbReference>
<comment type="caution">
    <text evidence="2">The sequence shown here is derived from an EMBL/GenBank/DDBJ whole genome shotgun (WGS) entry which is preliminary data.</text>
</comment>
<keyword evidence="3" id="KW-1185">Reference proteome</keyword>
<proteinExistence type="predicted"/>